<dbReference type="RefSeq" id="WP_131739668.1">
    <property type="nucleotide sequence ID" value="NZ_CAAAHS010000003.1"/>
</dbReference>
<evidence type="ECO:0000313" key="3">
    <source>
        <dbReference type="Proteomes" id="UP000054859"/>
    </source>
</evidence>
<gene>
    <name evidence="1" type="ORF">Lade_0014</name>
    <name evidence="2" type="ORF">NCTC12735_00442</name>
</gene>
<dbReference type="Proteomes" id="UP000281170">
    <property type="component" value="Plasmid 9"/>
</dbReference>
<dbReference type="EMBL" id="LR134418">
    <property type="protein sequence ID" value="VEH84822.1"/>
    <property type="molecule type" value="Genomic_DNA"/>
</dbReference>
<dbReference type="PATRIC" id="fig|45056.6.peg.14"/>
<name>A0A0W0R2N3_9GAMM</name>
<dbReference type="AlphaFoldDB" id="A0A0W0R2N3"/>
<protein>
    <submittedName>
        <fullName evidence="1">Uncharacterized protein</fullName>
    </submittedName>
</protein>
<reference evidence="2 4" key="2">
    <citation type="submission" date="2018-12" db="EMBL/GenBank/DDBJ databases">
        <authorList>
            <consortium name="Pathogen Informatics"/>
        </authorList>
    </citation>
    <scope>NUCLEOTIDE SEQUENCE [LARGE SCALE GENOMIC DNA]</scope>
    <source>
        <strain evidence="2 4">NCTC12735</strain>
        <plasmid evidence="4">9</plasmid>
    </source>
</reference>
<geneLocation type="plasmid" evidence="2 4">
    <name>9</name>
</geneLocation>
<dbReference type="STRING" id="45056.Lade_0014"/>
<evidence type="ECO:0000313" key="1">
    <source>
        <dbReference type="EMBL" id="KTC65356.1"/>
    </source>
</evidence>
<dbReference type="EMBL" id="LNKA01000001">
    <property type="protein sequence ID" value="KTC65356.1"/>
    <property type="molecule type" value="Genomic_DNA"/>
</dbReference>
<sequence length="219" mass="25262">MLIAEVLKSANKMEKFANSAIDSRLSICNIKNRCKKNFELTNAIANKAILLQKFEQQLYKRDQVISCFEKITPLTSFEFPIKQQSKPEKSNQLNIVFLNLIKTEPLTNKDTINKKPQIKDNNPEERGVAKKKINMLKVIDDLIKRAGDIDVKINKNEMPGTKLEMIQILKHLAPEHFKQSPARLEKYFDMLNIKFKPGVHKNTCLEIKQIRTMIGLPTN</sequence>
<dbReference type="KEGG" id="ladl:NCTC12735_00442"/>
<dbReference type="Proteomes" id="UP000054859">
    <property type="component" value="Unassembled WGS sequence"/>
</dbReference>
<proteinExistence type="predicted"/>
<evidence type="ECO:0000313" key="4">
    <source>
        <dbReference type="Proteomes" id="UP000281170"/>
    </source>
</evidence>
<keyword evidence="3" id="KW-1185">Reference proteome</keyword>
<keyword evidence="2" id="KW-0614">Plasmid</keyword>
<organism evidence="1 3">
    <name type="scientific">Legionella adelaidensis</name>
    <dbReference type="NCBI Taxonomy" id="45056"/>
    <lineage>
        <taxon>Bacteria</taxon>
        <taxon>Pseudomonadati</taxon>
        <taxon>Pseudomonadota</taxon>
        <taxon>Gammaproteobacteria</taxon>
        <taxon>Legionellales</taxon>
        <taxon>Legionellaceae</taxon>
        <taxon>Legionella</taxon>
    </lineage>
</organism>
<dbReference type="OrthoDB" id="9993604at2"/>
<accession>A0A0W0R2N3</accession>
<evidence type="ECO:0000313" key="2">
    <source>
        <dbReference type="EMBL" id="VEH84822.1"/>
    </source>
</evidence>
<reference evidence="1 3" key="1">
    <citation type="submission" date="2015-11" db="EMBL/GenBank/DDBJ databases">
        <title>Identification of large and diverse effector repertoires of 38 Legionella species.</title>
        <authorList>
            <person name="Burstein D."/>
            <person name="Amaro F."/>
            <person name="Zusman T."/>
            <person name="Lifshitz Z."/>
            <person name="Cohen O."/>
            <person name="Gilbert J.A."/>
            <person name="Pupko T."/>
            <person name="Shuman H.A."/>
            <person name="Segal G."/>
        </authorList>
    </citation>
    <scope>NUCLEOTIDE SEQUENCE [LARGE SCALE GENOMIC DNA]</scope>
    <source>
        <strain evidence="1 3">1762-AUS-E</strain>
    </source>
</reference>